<keyword evidence="9 17" id="KW-0808">Transferase</keyword>
<dbReference type="Pfam" id="PF08487">
    <property type="entry name" value="VIT"/>
    <property type="match status" value="1"/>
</dbReference>
<comment type="caution">
    <text evidence="24">The sequence shown here is derived from an EMBL/GenBank/DDBJ whole genome shotgun (WGS) entry which is preliminary data.</text>
</comment>
<comment type="function">
    <text evidence="15">Mono-ADP-ribosyltransferase that mediates mono-ADP-ribosylation of target proteins.</text>
</comment>
<gene>
    <name evidence="24" type="ORF">J0S82_017686</name>
</gene>
<evidence type="ECO:0000256" key="17">
    <source>
        <dbReference type="RuleBase" id="RU362114"/>
    </source>
</evidence>
<comment type="similarity">
    <text evidence="14">Belongs to the ARTD/PARP family.</text>
</comment>
<dbReference type="InterPro" id="IPR058905">
    <property type="entry name" value="WGR-like_PARP4"/>
</dbReference>
<dbReference type="EMBL" id="JAGFMF010011380">
    <property type="protein sequence ID" value="KAG8524708.1"/>
    <property type="molecule type" value="Genomic_DNA"/>
</dbReference>
<dbReference type="InterPro" id="IPR036616">
    <property type="entry name" value="Poly(ADP-ribose)pol_reg_dom_sf"/>
</dbReference>
<evidence type="ECO:0000256" key="4">
    <source>
        <dbReference type="ARBA" id="ARBA00004496"/>
    </source>
</evidence>
<feature type="compositionally biased region" description="Polar residues" evidence="18">
    <location>
        <begin position="1460"/>
        <end position="1472"/>
    </location>
</feature>
<keyword evidence="8 17" id="KW-0328">Glycosyltransferase</keyword>
<feature type="domain" description="PARP catalytic" evidence="21">
    <location>
        <begin position="534"/>
        <end position="738"/>
    </location>
</feature>
<keyword evidence="5" id="KW-0488">Methylation</keyword>
<dbReference type="GO" id="GO:1990904">
    <property type="term" value="C:ribonucleoprotein complex"/>
    <property type="evidence" value="ECO:0007669"/>
    <property type="project" value="UniProtKB-KW"/>
</dbReference>
<feature type="region of interest" description="Disordered" evidence="18">
    <location>
        <begin position="73"/>
        <end position="97"/>
    </location>
</feature>
<dbReference type="PANTHER" id="PTHR46530">
    <property type="entry name" value="PROTEIN MONO-ADP-RIBOSYLTRANSFERASE PARP4"/>
    <property type="match status" value="1"/>
</dbReference>
<dbReference type="Pfam" id="PF00533">
    <property type="entry name" value="BRCT"/>
    <property type="match status" value="1"/>
</dbReference>
<accession>A0A8J6E505</accession>
<evidence type="ECO:0000259" key="23">
    <source>
        <dbReference type="PROSITE" id="PS51468"/>
    </source>
</evidence>
<dbReference type="Gene3D" id="1.20.142.10">
    <property type="entry name" value="Poly(ADP-ribose) polymerase, regulatory domain"/>
    <property type="match status" value="1"/>
</dbReference>
<feature type="compositionally biased region" description="Pro residues" evidence="18">
    <location>
        <begin position="1612"/>
        <end position="1690"/>
    </location>
</feature>
<evidence type="ECO:0000256" key="5">
    <source>
        <dbReference type="ARBA" id="ARBA00022481"/>
    </source>
</evidence>
<evidence type="ECO:0000256" key="13">
    <source>
        <dbReference type="ARBA" id="ARBA00023274"/>
    </source>
</evidence>
<feature type="domain" description="VIT" evidence="23">
    <location>
        <begin position="772"/>
        <end position="900"/>
    </location>
</feature>
<dbReference type="FunFam" id="3.40.50.410:FF:000083">
    <property type="entry name" value="Poly [ADP-ribose] polymerase"/>
    <property type="match status" value="1"/>
</dbReference>
<dbReference type="InterPro" id="IPR012317">
    <property type="entry name" value="Poly(ADP-ribose)pol_cat_dom"/>
</dbReference>
<dbReference type="SMART" id="SM00327">
    <property type="entry name" value="VWA"/>
    <property type="match status" value="1"/>
</dbReference>
<dbReference type="InterPro" id="IPR036465">
    <property type="entry name" value="vWFA_dom_sf"/>
</dbReference>
<comment type="subunit">
    <text evidence="16">Component of the vault ribonucleoprotein particle, at least composed of MVP, PARP4 and one or more vault RNAs (vRNAs). Interacts with TEP1.</text>
</comment>
<dbReference type="Pfam" id="PF00644">
    <property type="entry name" value="PARP"/>
    <property type="match status" value="1"/>
</dbReference>
<evidence type="ECO:0000256" key="11">
    <source>
        <dbReference type="ARBA" id="ARBA00023027"/>
    </source>
</evidence>
<dbReference type="Pfam" id="PF26166">
    <property type="entry name" value="WGR-like_PARP4"/>
    <property type="match status" value="1"/>
</dbReference>
<feature type="domain" description="VWFA" evidence="20">
    <location>
        <begin position="999"/>
        <end position="1169"/>
    </location>
</feature>
<dbReference type="InterPro" id="IPR031273">
    <property type="entry name" value="PARP4"/>
</dbReference>
<dbReference type="FunFam" id="3.40.50.10190:FF:000065">
    <property type="entry name" value="Poly [ADP-ribose] polymerase"/>
    <property type="match status" value="1"/>
</dbReference>
<feature type="region of interest" description="Disordered" evidence="18">
    <location>
        <begin position="1435"/>
        <end position="1473"/>
    </location>
</feature>
<name>A0A8J6E505_GALPY</name>
<feature type="compositionally biased region" description="Pro residues" evidence="18">
    <location>
        <begin position="1535"/>
        <end position="1569"/>
    </location>
</feature>
<dbReference type="Gene3D" id="3.90.228.10">
    <property type="match status" value="1"/>
</dbReference>
<keyword evidence="12" id="KW-0539">Nucleus</keyword>
<keyword evidence="7" id="KW-0597">Phosphoprotein</keyword>
<dbReference type="PROSITE" id="PS51468">
    <property type="entry name" value="VIT"/>
    <property type="match status" value="1"/>
</dbReference>
<organism evidence="24 25">
    <name type="scientific">Galemys pyrenaicus</name>
    <name type="common">Iberian desman</name>
    <name type="synonym">Pyrenean desman</name>
    <dbReference type="NCBI Taxonomy" id="202257"/>
    <lineage>
        <taxon>Eukaryota</taxon>
        <taxon>Metazoa</taxon>
        <taxon>Chordata</taxon>
        <taxon>Craniata</taxon>
        <taxon>Vertebrata</taxon>
        <taxon>Euteleostomi</taxon>
        <taxon>Mammalia</taxon>
        <taxon>Eutheria</taxon>
        <taxon>Laurasiatheria</taxon>
        <taxon>Eulipotyphla</taxon>
        <taxon>Talpidae</taxon>
        <taxon>Galemys</taxon>
    </lineage>
</organism>
<feature type="domain" description="PARP alpha-helical" evidence="22">
    <location>
        <begin position="407"/>
        <end position="535"/>
    </location>
</feature>
<dbReference type="PROSITE" id="PS51059">
    <property type="entry name" value="PARP_CATALYTIC"/>
    <property type="match status" value="1"/>
</dbReference>
<protein>
    <recommendedName>
        <fullName evidence="17">Poly [ADP-ribose] polymerase</fullName>
        <shortName evidence="17">PARP</shortName>
        <ecNumber evidence="17">2.4.2.-</ecNumber>
    </recommendedName>
</protein>
<feature type="region of interest" description="Disordered" evidence="18">
    <location>
        <begin position="743"/>
        <end position="779"/>
    </location>
</feature>
<dbReference type="SUPFAM" id="SSF52113">
    <property type="entry name" value="BRCT domain"/>
    <property type="match status" value="1"/>
</dbReference>
<evidence type="ECO:0000256" key="15">
    <source>
        <dbReference type="ARBA" id="ARBA00055359"/>
    </source>
</evidence>
<reference evidence="24" key="1">
    <citation type="journal article" date="2021" name="Evol. Appl.">
        <title>The genome of the Pyrenean desman and the effects of bottlenecks and inbreeding on the genomic landscape of an endangered species.</title>
        <authorList>
            <person name="Escoda L."/>
            <person name="Castresana J."/>
        </authorList>
    </citation>
    <scope>NUCLEOTIDE SEQUENCE</scope>
    <source>
        <strain evidence="24">IBE-C5619</strain>
    </source>
</reference>
<evidence type="ECO:0000256" key="6">
    <source>
        <dbReference type="ARBA" id="ARBA00022490"/>
    </source>
</evidence>
<feature type="domain" description="BRCT" evidence="19">
    <location>
        <begin position="166"/>
        <end position="259"/>
    </location>
</feature>
<feature type="compositionally biased region" description="Pro residues" evidence="18">
    <location>
        <begin position="1576"/>
        <end position="1605"/>
    </location>
</feature>
<dbReference type="Proteomes" id="UP000700334">
    <property type="component" value="Unassembled WGS sequence"/>
</dbReference>
<dbReference type="SUPFAM" id="SSF47587">
    <property type="entry name" value="Domain of poly(ADP-ribose) polymerase"/>
    <property type="match status" value="1"/>
</dbReference>
<dbReference type="EC" id="2.4.2.-" evidence="17"/>
<dbReference type="InterPro" id="IPR004102">
    <property type="entry name" value="Poly(ADP-ribose)pol_reg_dom"/>
</dbReference>
<dbReference type="Pfam" id="PF26156">
    <property type="entry name" value="PARP4_MVP-ID"/>
    <property type="match status" value="1"/>
</dbReference>
<dbReference type="Pfam" id="PF00092">
    <property type="entry name" value="VWA"/>
    <property type="match status" value="1"/>
</dbReference>
<dbReference type="InterPro" id="IPR036420">
    <property type="entry name" value="BRCT_dom_sf"/>
</dbReference>
<evidence type="ECO:0000256" key="16">
    <source>
        <dbReference type="ARBA" id="ARBA00063924"/>
    </source>
</evidence>
<dbReference type="CDD" id="cd01437">
    <property type="entry name" value="parp_like"/>
    <property type="match status" value="1"/>
</dbReference>
<dbReference type="FunFam" id="3.90.228.10:FF:000013">
    <property type="entry name" value="Poly [ADP-ribose] polymerase"/>
    <property type="match status" value="1"/>
</dbReference>
<dbReference type="GO" id="GO:0016779">
    <property type="term" value="F:nucleotidyltransferase activity"/>
    <property type="evidence" value="ECO:0007669"/>
    <property type="project" value="UniProtKB-KW"/>
</dbReference>
<evidence type="ECO:0000259" key="21">
    <source>
        <dbReference type="PROSITE" id="PS51059"/>
    </source>
</evidence>
<dbReference type="GO" id="GO:0003950">
    <property type="term" value="F:NAD+ poly-ADP-ribosyltransferase activity"/>
    <property type="evidence" value="ECO:0007669"/>
    <property type="project" value="UniProtKB-UniRule"/>
</dbReference>
<evidence type="ECO:0000259" key="20">
    <source>
        <dbReference type="PROSITE" id="PS50234"/>
    </source>
</evidence>
<comment type="catalytic activity">
    <reaction evidence="2">
        <text>L-glutamyl-[protein] + NAD(+) = 5-O-(ADP-D-ribosyl)-L-glutamyl-[protein] + nicotinamide</text>
        <dbReference type="Rhea" id="RHEA:58224"/>
        <dbReference type="Rhea" id="RHEA-COMP:10208"/>
        <dbReference type="Rhea" id="RHEA-COMP:15089"/>
        <dbReference type="ChEBI" id="CHEBI:17154"/>
        <dbReference type="ChEBI" id="CHEBI:29973"/>
        <dbReference type="ChEBI" id="CHEBI:57540"/>
        <dbReference type="ChEBI" id="CHEBI:142540"/>
    </reaction>
</comment>
<feature type="compositionally biased region" description="Pro residues" evidence="18">
    <location>
        <begin position="1441"/>
        <end position="1450"/>
    </location>
</feature>
<keyword evidence="13" id="KW-0687">Ribonucleoprotein</keyword>
<evidence type="ECO:0000256" key="14">
    <source>
        <dbReference type="ARBA" id="ARBA00024347"/>
    </source>
</evidence>
<evidence type="ECO:0000256" key="7">
    <source>
        <dbReference type="ARBA" id="ARBA00022553"/>
    </source>
</evidence>
<evidence type="ECO:0000256" key="9">
    <source>
        <dbReference type="ARBA" id="ARBA00022679"/>
    </source>
</evidence>
<evidence type="ECO:0000313" key="24">
    <source>
        <dbReference type="EMBL" id="KAG8524708.1"/>
    </source>
</evidence>
<dbReference type="InterPro" id="IPR058904">
    <property type="entry name" value="PARP4_MVP-ID"/>
</dbReference>
<dbReference type="InterPro" id="IPR001357">
    <property type="entry name" value="BRCT_dom"/>
</dbReference>
<evidence type="ECO:0000256" key="3">
    <source>
        <dbReference type="ARBA" id="ARBA00004123"/>
    </source>
</evidence>
<evidence type="ECO:0000256" key="8">
    <source>
        <dbReference type="ARBA" id="ARBA00022676"/>
    </source>
</evidence>
<dbReference type="PANTHER" id="PTHR46530:SF1">
    <property type="entry name" value="PROTEIN MONO-ADP-RIBOSYLTRANSFERASE PARP4"/>
    <property type="match status" value="1"/>
</dbReference>
<dbReference type="PRINTS" id="PR01217">
    <property type="entry name" value="PRICHEXTENSN"/>
</dbReference>
<evidence type="ECO:0000256" key="12">
    <source>
        <dbReference type="ARBA" id="ARBA00023242"/>
    </source>
</evidence>
<sequence>MLEENRFRVRHPRSRASTWLLGTLRHPVPAGAASRNSLASLPAPPCRPARGCAQHPEAPPTLASAARNFECSGSTTRKGSVHTRTADIPGQGRQPTVPVGAHSLAAGRRAPGLLSMRLRPAESLRAVRVLTAARTPVGPRLGERRALSRGSNLPQVSGKPARKPGMTMGIFANCIFYLKVKHLPRQQKKKLQTDIEENGGKFTLLLNPQCTHVILESTDVLSHHQLNSVQKNNIHVANPDFVWESVRERRLLDVKNYDPDKSLDTIPPPGQKENISEVKTNDLSLENSTEEDNTVELTKFQSEAVEIPRFPQDFEVAKYNTLEKIGADGVEETVVLELRCSQDTADPTFLISAHFLLANDIETRRQFAVKKTSVDASEFYENYIEGLKKQGFLVKEHFTPEATQLASEKLQALLLEEVISSSTLSQEVSDLVEMIWAEALGHLEHMLLNPVNSISLNDVSKAEAVLLLAKTALKNGETEEKLQKIMTEFYRLIPHKGPKVEEVNLRLLAKKEDLCQLIRDMVNVFETNLSKPNPPSLAKYHALRCKIEHVEQNTEEFFKVREEVLQNNHSKTPVDILQIFRVGRVNETIEFLSQLGNIKSLLHGSPVRSFVGILSRGLLLPKTVEDRGVERTDIGNLGSGIYFSDSVSASIKYSHPGEIDGSRLLVISDVSLGNCMKLHKKDFSLKEAPLGYDSVHGIRRKAIVPTDFEDDEFVVYKTNQVKMKYIVKFCVPGDEIKGFHPCNNTELEEDRPESSSFSEVEDYQLPDSKPDDNIKAGLQDTSGNLVPLEDVHIKGKIIDFVAQVIVFQTYTNHSPVPIEAKYIFPLDDKAAVCGFEAFINGKHVVGEIKEKEQAQREYREAISQGHGAYLMDQDAPDVFTVSVGNLPPKAKVLIKITYITELSMRGTVAVFFMPATVAPWQQDKALNENLQRTDCKAVISTMDGSCLDSGGFSLSIGLRDAYLPRMWVEKHPEKESEACMLVFQPDLDAVLPDLVEQSEVIICLDCSNSMEGETFLQAKRIALYALSLVGKKEKINIIKFGTGYKELFSYPKYITSSKMPTDFIMSATPTMGNTDFWKTLRYLNLLYPSQGFRSILLISDGHLQNMGLTLQLVRRNVHHTRLFCCGTSPTANRHILRTLSQCGAGVFEYFNSKSKHSWKKQIEDQITRLRSPSCHSVSIKWQQLSTDAPEPLQAPVQVQSLFHNDRLLVYGLIPYCTQATLCALIQDKEFSTMVSTTELQKTTGTMIHKLTARALIRDYEEGVLHEDETNHEMKKQILKSLIIELSKENSLITQFTSFVAVEKRDDSELLSPDIPNILELIAKEDVDFLSYMSWQEEEPDANMLQCRPASPEWSEQLLHICLSEEKPEFSDLEVSESSELIELDSQPLNFACENVEKPLDSPQMVSFMPRRWKQKTRKSILKEMAAPSLLLSLEASEDSPASPPTTPLPPHSSLFGSVATPLSNQGPETKSYTDMPLKLHSLSSPQIQPFAASACLYALSSPKQQMLPKLHQDISISEFAEPPLALSSPQQPILCPSPPPPHPLPGSPCVPPPPPPPPLPGSALPPPHFLPGGPTHTPPPPPLPGDFCVPPPPPLPRSAPPPPHLLPGGPTHIPPPPPLPGFCVPPPPPLPGSACGPPPPPLLPRGPTPPPPPPPLPGGFCVPPPPPIPGVFGSPPPPPLLPGGPCPPPSLRSAGSYASPTPKQHELPEIHQDSPIPRFAGPPLALNSPLQQPLFSTPPRPPPPRPVGDFILPLPGPPVRLPAAAPRDFQIFPVRLSISDNLPPGPPVLHDYQSDLFPASNTSAMASSLDFFQDDLQTVTDLPNSLKMRSKVRSEGTKFLPAPPFFQEMAKSDTRSDFGISVQAQKDKDDKLQSWGDLLPWTRLFSLQTKDGFWKLTPELGFILKLNTNILNDFLEQKGIQSLGKKGREYLLDLIATFLVLQFLRTRLEQEGIVIKSLMKLDEISVSRNFFNPWNFEKIKKASEWVRRTEGQYPSICQRLELGKDWDTATKQLLRIQPIKPTSPLHRVLN</sequence>
<evidence type="ECO:0000256" key="2">
    <source>
        <dbReference type="ARBA" id="ARBA00000459"/>
    </source>
</evidence>
<dbReference type="SUPFAM" id="SSF56399">
    <property type="entry name" value="ADP-ribosylation"/>
    <property type="match status" value="1"/>
</dbReference>
<evidence type="ECO:0000259" key="22">
    <source>
        <dbReference type="PROSITE" id="PS51060"/>
    </source>
</evidence>
<feature type="region of interest" description="Disordered" evidence="18">
    <location>
        <begin position="1525"/>
        <end position="1746"/>
    </location>
</feature>
<evidence type="ECO:0000259" key="19">
    <source>
        <dbReference type="PROSITE" id="PS50172"/>
    </source>
</evidence>
<dbReference type="Gene3D" id="3.40.50.410">
    <property type="entry name" value="von Willebrand factor, type A domain"/>
    <property type="match status" value="1"/>
</dbReference>
<keyword evidence="25" id="KW-1185">Reference proteome</keyword>
<dbReference type="OrthoDB" id="1729737at2759"/>
<keyword evidence="10" id="KW-0548">Nucleotidyltransferase</keyword>
<dbReference type="PROSITE" id="PS50172">
    <property type="entry name" value="BRCT"/>
    <property type="match status" value="1"/>
</dbReference>
<dbReference type="SUPFAM" id="SSF53300">
    <property type="entry name" value="vWA-like"/>
    <property type="match status" value="1"/>
</dbReference>
<dbReference type="SMART" id="SM00609">
    <property type="entry name" value="VIT"/>
    <property type="match status" value="1"/>
</dbReference>
<dbReference type="PROSITE" id="PS51060">
    <property type="entry name" value="PARP_ALPHA_HD"/>
    <property type="match status" value="1"/>
</dbReference>
<evidence type="ECO:0000256" key="10">
    <source>
        <dbReference type="ARBA" id="ARBA00022695"/>
    </source>
</evidence>
<dbReference type="PROSITE" id="PS50234">
    <property type="entry name" value="VWFA"/>
    <property type="match status" value="1"/>
</dbReference>
<dbReference type="GO" id="GO:0005819">
    <property type="term" value="C:spindle"/>
    <property type="evidence" value="ECO:0007669"/>
    <property type="project" value="UniProtKB-ARBA"/>
</dbReference>
<keyword evidence="6" id="KW-0963">Cytoplasm</keyword>
<comment type="subcellular location">
    <subcellularLocation>
        <location evidence="4">Cytoplasm</location>
    </subcellularLocation>
    <subcellularLocation>
        <location evidence="3">Nucleus</location>
    </subcellularLocation>
</comment>
<evidence type="ECO:0000256" key="1">
    <source>
        <dbReference type="ARBA" id="ARBA00000438"/>
    </source>
</evidence>
<comment type="catalytic activity">
    <reaction evidence="1">
        <text>L-aspartyl-[protein] + NAD(+) = 4-O-(ADP-D-ribosyl)-L-aspartyl-[protein] + nicotinamide</text>
        <dbReference type="Rhea" id="RHEA:54424"/>
        <dbReference type="Rhea" id="RHEA-COMP:9867"/>
        <dbReference type="Rhea" id="RHEA-COMP:13832"/>
        <dbReference type="ChEBI" id="CHEBI:17154"/>
        <dbReference type="ChEBI" id="CHEBI:29961"/>
        <dbReference type="ChEBI" id="CHEBI:57540"/>
        <dbReference type="ChEBI" id="CHEBI:138102"/>
    </reaction>
</comment>
<evidence type="ECO:0000313" key="25">
    <source>
        <dbReference type="Proteomes" id="UP000700334"/>
    </source>
</evidence>
<dbReference type="InterPro" id="IPR013694">
    <property type="entry name" value="VIT"/>
</dbReference>
<keyword evidence="11 17" id="KW-0520">NAD</keyword>
<dbReference type="InterPro" id="IPR002035">
    <property type="entry name" value="VWF_A"/>
</dbReference>
<feature type="compositionally biased region" description="Pro residues" evidence="18">
    <location>
        <begin position="1736"/>
        <end position="1746"/>
    </location>
</feature>
<evidence type="ECO:0000256" key="18">
    <source>
        <dbReference type="SAM" id="MobiDB-lite"/>
    </source>
</evidence>
<proteinExistence type="inferred from homology"/>
<feature type="compositionally biased region" description="Basic and acidic residues" evidence="18">
    <location>
        <begin position="1703"/>
        <end position="1712"/>
    </location>
</feature>
<dbReference type="Gene3D" id="3.40.50.10190">
    <property type="entry name" value="BRCT domain"/>
    <property type="match status" value="1"/>
</dbReference>
<dbReference type="GO" id="GO:0005634">
    <property type="term" value="C:nucleus"/>
    <property type="evidence" value="ECO:0007669"/>
    <property type="project" value="UniProtKB-SubCell"/>
</dbReference>
<dbReference type="GO" id="GO:0005737">
    <property type="term" value="C:cytoplasm"/>
    <property type="evidence" value="ECO:0007669"/>
    <property type="project" value="UniProtKB-SubCell"/>
</dbReference>
<dbReference type="CDD" id="cd00198">
    <property type="entry name" value="vWFA"/>
    <property type="match status" value="1"/>
</dbReference>
<dbReference type="SMART" id="SM00292">
    <property type="entry name" value="BRCT"/>
    <property type="match status" value="1"/>
</dbReference>